<reference evidence="2" key="1">
    <citation type="journal article" date="2022" name="Clin. Infect. Dis.">
        <title>Association between Clostridium innocuum and antibiotic-associated diarrhea in adults and children: A cross-sectional study and comparative genomics analysis.</title>
        <authorList>
            <person name="Cherny K.E."/>
            <person name="Muscat E.B."/>
            <person name="Balaji A."/>
            <person name="Mukherjee J."/>
            <person name="Ozer E.A."/>
            <person name="Angarone M.P."/>
            <person name="Hauser A.R."/>
            <person name="Sichel J.S."/>
            <person name="Amponsah E."/>
            <person name="Kociolek L.K."/>
        </authorList>
    </citation>
    <scope>NUCLEOTIDE SEQUENCE</scope>
    <source>
        <strain evidence="2">NU1-AC-029v</strain>
    </source>
</reference>
<dbReference type="InterPro" id="IPR006119">
    <property type="entry name" value="Resolv_N"/>
</dbReference>
<dbReference type="InterPro" id="IPR036162">
    <property type="entry name" value="Resolvase-like_N_sf"/>
</dbReference>
<dbReference type="PROSITE" id="PS51736">
    <property type="entry name" value="RECOMBINASES_3"/>
    <property type="match status" value="1"/>
</dbReference>
<name>A0AAP2XUD9_CLOIN</name>
<gene>
    <name evidence="2" type="ORF">MKC95_09770</name>
</gene>
<comment type="caution">
    <text evidence="2">The sequence shown here is derived from an EMBL/GenBank/DDBJ whole genome shotgun (WGS) entry which is preliminary data.</text>
</comment>
<dbReference type="Gene3D" id="3.40.50.1390">
    <property type="entry name" value="Resolvase, N-terminal catalytic domain"/>
    <property type="match status" value="1"/>
</dbReference>
<dbReference type="InterPro" id="IPR050639">
    <property type="entry name" value="SSR_resolvase"/>
</dbReference>
<dbReference type="RefSeq" id="WP_257326926.1">
    <property type="nucleotide sequence ID" value="NZ_JBPFKS010000010.1"/>
</dbReference>
<dbReference type="Gene3D" id="3.90.1750.20">
    <property type="entry name" value="Putative Large Serine Recombinase, Chain B, Domain 2"/>
    <property type="match status" value="1"/>
</dbReference>
<evidence type="ECO:0000313" key="2">
    <source>
        <dbReference type="EMBL" id="MCR0233051.1"/>
    </source>
</evidence>
<dbReference type="EMBL" id="JAKTMA010000015">
    <property type="protein sequence ID" value="MCR0233051.1"/>
    <property type="molecule type" value="Genomic_DNA"/>
</dbReference>
<sequence length="507" mass="59406">MLTADMLVTDLKMLNPAIEALMRQGIQITSVLDNVIIQNRKLFLSRYEKSLFVGAAVTRISGYKRKETFFSDTQNTKNEHEGINVGIYCRVSTREQTLGYSIDSQKQKNVAYMDLFDYNPKHIEYYVDEGQSAKNLKRKELMRMLQDVSDGKLDEIIIYKLDRLTRSVIDTYSLIQLFLNHKINLTSVSDHLDIQTANGKMIVGILAIFAQWERETTIERTSDGQLQMAFEGKYPHPNTPLGYKKDEDKFLHIDESTACIVKDIFKWAKAGNPLSEIKRKVFDVYGMDMRIDRIRRILFENGYFAEFEYKDYIFGHIFPKLVSKEDALAARSIIGRRVETYGKEQTKFYFRHKVRCEQCGELTIGIPTYKKKKRYYYYYCQTCKKRINQELLEQQVLFDMLAQCKKSANDQLFAEVKRNEQKIERKIRALTRNYLSEQVSEDAYIVSLQVLQGVLEKEKGKLGEMKIIDGTSWKELSDNEKRNIVEETILTITVDFERRCVKKMEFQ</sequence>
<accession>A0AAP2XUD9</accession>
<organism evidence="2 3">
    <name type="scientific">Clostridium innocuum</name>
    <dbReference type="NCBI Taxonomy" id="1522"/>
    <lineage>
        <taxon>Bacteria</taxon>
        <taxon>Bacillati</taxon>
        <taxon>Bacillota</taxon>
        <taxon>Clostridia</taxon>
        <taxon>Eubacteriales</taxon>
        <taxon>Clostridiaceae</taxon>
        <taxon>Clostridium</taxon>
    </lineage>
</organism>
<evidence type="ECO:0000259" key="1">
    <source>
        <dbReference type="PROSITE" id="PS51736"/>
    </source>
</evidence>
<dbReference type="AlphaFoldDB" id="A0AAP2XUD9"/>
<protein>
    <submittedName>
        <fullName evidence="2">Recombinase family protein</fullName>
    </submittedName>
</protein>
<proteinExistence type="predicted"/>
<evidence type="ECO:0000313" key="3">
    <source>
        <dbReference type="Proteomes" id="UP001203972"/>
    </source>
</evidence>
<dbReference type="SUPFAM" id="SSF53041">
    <property type="entry name" value="Resolvase-like"/>
    <property type="match status" value="1"/>
</dbReference>
<dbReference type="GO" id="GO:0003677">
    <property type="term" value="F:DNA binding"/>
    <property type="evidence" value="ECO:0007669"/>
    <property type="project" value="InterPro"/>
</dbReference>
<dbReference type="GO" id="GO:0000150">
    <property type="term" value="F:DNA strand exchange activity"/>
    <property type="evidence" value="ECO:0007669"/>
    <property type="project" value="InterPro"/>
</dbReference>
<dbReference type="InterPro" id="IPR038109">
    <property type="entry name" value="DNA_bind_recomb_sf"/>
</dbReference>
<dbReference type="SMART" id="SM00857">
    <property type="entry name" value="Resolvase"/>
    <property type="match status" value="1"/>
</dbReference>
<dbReference type="PANTHER" id="PTHR30461">
    <property type="entry name" value="DNA-INVERTASE FROM LAMBDOID PROPHAGE"/>
    <property type="match status" value="1"/>
</dbReference>
<dbReference type="Pfam" id="PF00239">
    <property type="entry name" value="Resolvase"/>
    <property type="match status" value="1"/>
</dbReference>
<dbReference type="Proteomes" id="UP001203972">
    <property type="component" value="Unassembled WGS sequence"/>
</dbReference>
<dbReference type="PANTHER" id="PTHR30461:SF23">
    <property type="entry name" value="DNA RECOMBINASE-RELATED"/>
    <property type="match status" value="1"/>
</dbReference>
<feature type="domain" description="Resolvase/invertase-type recombinase catalytic" evidence="1">
    <location>
        <begin position="84"/>
        <end position="232"/>
    </location>
</feature>
<dbReference type="CDD" id="cd00338">
    <property type="entry name" value="Ser_Recombinase"/>
    <property type="match status" value="1"/>
</dbReference>